<dbReference type="InterPro" id="IPR045034">
    <property type="entry name" value="O-acyltransferase_WSD1-like"/>
</dbReference>
<evidence type="ECO:0000313" key="18">
    <source>
        <dbReference type="Proteomes" id="UP000027138"/>
    </source>
</evidence>
<organism evidence="17 18">
    <name type="scientific">Jatropha curcas</name>
    <name type="common">Barbados nut</name>
    <dbReference type="NCBI Taxonomy" id="180498"/>
    <lineage>
        <taxon>Eukaryota</taxon>
        <taxon>Viridiplantae</taxon>
        <taxon>Streptophyta</taxon>
        <taxon>Embryophyta</taxon>
        <taxon>Tracheophyta</taxon>
        <taxon>Spermatophyta</taxon>
        <taxon>Magnoliopsida</taxon>
        <taxon>eudicotyledons</taxon>
        <taxon>Gunneridae</taxon>
        <taxon>Pentapetalae</taxon>
        <taxon>rosids</taxon>
        <taxon>fabids</taxon>
        <taxon>Malpighiales</taxon>
        <taxon>Euphorbiaceae</taxon>
        <taxon>Crotonoideae</taxon>
        <taxon>Jatropheae</taxon>
        <taxon>Jatropha</taxon>
    </lineage>
</organism>
<reference evidence="17 18" key="1">
    <citation type="journal article" date="2014" name="PLoS ONE">
        <title>Global Analysis of Gene Expression Profiles in Physic Nut (Jatropha curcas L.) Seedlings Exposed to Salt Stress.</title>
        <authorList>
            <person name="Zhang L."/>
            <person name="Zhang C."/>
            <person name="Wu P."/>
            <person name="Chen Y."/>
            <person name="Li M."/>
            <person name="Jiang H."/>
            <person name="Wu G."/>
        </authorList>
    </citation>
    <scope>NUCLEOTIDE SEQUENCE [LARGE SCALE GENOMIC DNA]</scope>
    <source>
        <strain evidence="18">cv. GZQX0401</strain>
        <tissue evidence="17">Young leaves</tissue>
    </source>
</reference>
<evidence type="ECO:0000256" key="10">
    <source>
        <dbReference type="ARBA" id="ARBA00023136"/>
    </source>
</evidence>
<keyword evidence="9" id="KW-1133">Transmembrane helix</keyword>
<protein>
    <submittedName>
        <fullName evidence="17">Uncharacterized protein</fullName>
    </submittedName>
</protein>
<evidence type="ECO:0000256" key="13">
    <source>
        <dbReference type="ARBA" id="ARBA00047604"/>
    </source>
</evidence>
<dbReference type="GO" id="GO:0004144">
    <property type="term" value="F:diacylglycerol O-acyltransferase activity"/>
    <property type="evidence" value="ECO:0007669"/>
    <property type="project" value="UniProtKB-EC"/>
</dbReference>
<evidence type="ECO:0000256" key="8">
    <source>
        <dbReference type="ARBA" id="ARBA00022824"/>
    </source>
</evidence>
<evidence type="ECO:0000256" key="11">
    <source>
        <dbReference type="ARBA" id="ARBA00023315"/>
    </source>
</evidence>
<dbReference type="SUPFAM" id="SSF52777">
    <property type="entry name" value="CoA-dependent acyltransferases"/>
    <property type="match status" value="1"/>
</dbReference>
<evidence type="ECO:0000256" key="3">
    <source>
        <dbReference type="ARBA" id="ARBA00004771"/>
    </source>
</evidence>
<keyword evidence="18" id="KW-1185">Reference proteome</keyword>
<evidence type="ECO:0000256" key="12">
    <source>
        <dbReference type="ARBA" id="ARBA00024360"/>
    </source>
</evidence>
<dbReference type="OrthoDB" id="843460at2759"/>
<dbReference type="Proteomes" id="UP000027138">
    <property type="component" value="Unassembled WGS sequence"/>
</dbReference>
<evidence type="ECO:0000259" key="15">
    <source>
        <dbReference type="Pfam" id="PF03007"/>
    </source>
</evidence>
<name>A0A067K0A1_JATCU</name>
<dbReference type="GO" id="GO:0005886">
    <property type="term" value="C:plasma membrane"/>
    <property type="evidence" value="ECO:0007669"/>
    <property type="project" value="UniProtKB-SubCell"/>
</dbReference>
<keyword evidence="5" id="KW-1003">Cell membrane</keyword>
<dbReference type="Pfam" id="PF06974">
    <property type="entry name" value="WS_DGAT_C"/>
    <property type="match status" value="1"/>
</dbReference>
<gene>
    <name evidence="17" type="ORF">JCGZ_14259</name>
</gene>
<proteinExistence type="inferred from homology"/>
<dbReference type="KEGG" id="jcu:105643333"/>
<dbReference type="AlphaFoldDB" id="A0A067K0A1"/>
<evidence type="ECO:0000256" key="4">
    <source>
        <dbReference type="ARBA" id="ARBA00005189"/>
    </source>
</evidence>
<dbReference type="InterPro" id="IPR004255">
    <property type="entry name" value="O-acyltransferase_WSD1_N"/>
</dbReference>
<comment type="catalytic activity">
    <reaction evidence="14">
        <text>an acyl-CoA + a 1,2-diacyl-sn-glycerol = a triacyl-sn-glycerol + CoA</text>
        <dbReference type="Rhea" id="RHEA:10868"/>
        <dbReference type="ChEBI" id="CHEBI:17815"/>
        <dbReference type="ChEBI" id="CHEBI:57287"/>
        <dbReference type="ChEBI" id="CHEBI:58342"/>
        <dbReference type="ChEBI" id="CHEBI:64615"/>
        <dbReference type="EC" id="2.3.1.20"/>
    </reaction>
</comment>
<keyword evidence="11" id="KW-0012">Acyltransferase</keyword>
<evidence type="ECO:0000256" key="7">
    <source>
        <dbReference type="ARBA" id="ARBA00022692"/>
    </source>
</evidence>
<feature type="domain" description="O-acyltransferase WSD1 C-terminal" evidence="16">
    <location>
        <begin position="367"/>
        <end position="511"/>
    </location>
</feature>
<dbReference type="InterPro" id="IPR009721">
    <property type="entry name" value="O-acyltransferase_WSD1_C"/>
</dbReference>
<evidence type="ECO:0000256" key="2">
    <source>
        <dbReference type="ARBA" id="ARBA00004389"/>
    </source>
</evidence>
<keyword evidence="7" id="KW-0812">Transmembrane</keyword>
<evidence type="ECO:0000256" key="14">
    <source>
        <dbReference type="ARBA" id="ARBA00048109"/>
    </source>
</evidence>
<dbReference type="STRING" id="180498.A0A067K0A1"/>
<evidence type="ECO:0000259" key="16">
    <source>
        <dbReference type="Pfam" id="PF06974"/>
    </source>
</evidence>
<keyword evidence="8" id="KW-0256">Endoplasmic reticulum</keyword>
<dbReference type="PANTHER" id="PTHR31650">
    <property type="entry name" value="O-ACYLTRANSFERASE (WSD1-LIKE) FAMILY PROTEIN"/>
    <property type="match status" value="1"/>
</dbReference>
<dbReference type="EMBL" id="KK914782">
    <property type="protein sequence ID" value="KDP28488.1"/>
    <property type="molecule type" value="Genomic_DNA"/>
</dbReference>
<comment type="subcellular location">
    <subcellularLocation>
        <location evidence="1">Cell membrane</location>
        <topology evidence="1">Single-pass membrane protein</topology>
    </subcellularLocation>
    <subcellularLocation>
        <location evidence="2">Endoplasmic reticulum membrane</location>
        <topology evidence="2">Single-pass membrane protein</topology>
    </subcellularLocation>
</comment>
<sequence>MEYSAENSGLKWRKPNLKPIETERSAVGKGKEVNHYKDGDGEEEALSPVARLFHEPNFNVYIIAIMGCKTPIKPHIIKANLVHTLLKHPRFSSLLVVEDKNSKEMKWVRTKVDLDKHVIIPKLDEITIDSPDKFVEDYISNLSKTTISKSQPLWDVHLLNIKTADAESIGVLRIHHSLGDGTSLMSLLLACTRQISNPEALPTIPTTIRNKKQEQETDFKGKLWRYVMAVLWAIKLFWNSIVDAFMFLATTAFLKDTDTPLKGPPGVEFTPRRFVWRTVSLEDFKLVKNALNTTINDVALGVTQAGLSLYLSRKYDEIRNNDKEATQMKNNLPKNIRLRATLLVNIRPATGIQALADMMEKDTKAKWGNWLGYVLLPFKIAIRDDPLDYVLEAKAIADRKKHSLESIFTFSISELVLKLFGTKTANALSHRSIDHTTMCFSNLAGPQEEIGFYGHPLAFLAPSSFNQPHALMINFQSYADKMSIVLSVDESTIPDPHQLIHDIVESIKLIKDAVLSRGLAKDK</sequence>
<evidence type="ECO:0000256" key="9">
    <source>
        <dbReference type="ARBA" id="ARBA00022989"/>
    </source>
</evidence>
<dbReference type="FunFam" id="3.30.559.10:FF:000033">
    <property type="entry name" value="O-acyltransferase (WSD1-like) family protein"/>
    <property type="match status" value="1"/>
</dbReference>
<evidence type="ECO:0000256" key="1">
    <source>
        <dbReference type="ARBA" id="ARBA00004162"/>
    </source>
</evidence>
<keyword evidence="6" id="KW-0808">Transferase</keyword>
<evidence type="ECO:0000313" key="17">
    <source>
        <dbReference type="EMBL" id="KDP28488.1"/>
    </source>
</evidence>
<dbReference type="PANTHER" id="PTHR31650:SF74">
    <property type="entry name" value="O-ACYLTRANSFERASE WSD1-LIKE"/>
    <property type="match status" value="1"/>
</dbReference>
<accession>A0A067K0A1</accession>
<evidence type="ECO:0000256" key="6">
    <source>
        <dbReference type="ARBA" id="ARBA00022679"/>
    </source>
</evidence>
<dbReference type="GO" id="GO:0005789">
    <property type="term" value="C:endoplasmic reticulum membrane"/>
    <property type="evidence" value="ECO:0007669"/>
    <property type="project" value="UniProtKB-SubCell"/>
</dbReference>
<comment type="similarity">
    <text evidence="12">In the N-terminal section; belongs to the long-chain O-acyltransferase family.</text>
</comment>
<dbReference type="GO" id="GO:0047196">
    <property type="term" value="F:long-chain-alcohol O-fatty-acyltransferase activity"/>
    <property type="evidence" value="ECO:0007669"/>
    <property type="project" value="UniProtKB-EC"/>
</dbReference>
<dbReference type="Pfam" id="PF03007">
    <property type="entry name" value="WS_DGAT_cat"/>
    <property type="match status" value="1"/>
</dbReference>
<dbReference type="GO" id="GO:0019432">
    <property type="term" value="P:triglyceride biosynthetic process"/>
    <property type="evidence" value="ECO:0007669"/>
    <property type="project" value="UniProtKB-UniPathway"/>
</dbReference>
<dbReference type="UniPathway" id="UPA00282"/>
<comment type="pathway">
    <text evidence="4">Lipid metabolism.</text>
</comment>
<comment type="catalytic activity">
    <reaction evidence="13">
        <text>a long chain fatty alcohol + a fatty acyl-CoA = a long-chain alcohol wax ester + CoA</text>
        <dbReference type="Rhea" id="RHEA:38443"/>
        <dbReference type="ChEBI" id="CHEBI:17135"/>
        <dbReference type="ChEBI" id="CHEBI:57287"/>
        <dbReference type="ChEBI" id="CHEBI:77636"/>
        <dbReference type="ChEBI" id="CHEBI:235323"/>
        <dbReference type="EC" id="2.3.1.75"/>
    </reaction>
</comment>
<keyword evidence="10" id="KW-0472">Membrane</keyword>
<feature type="domain" description="O-acyltransferase WSD1-like N-terminal" evidence="15">
    <location>
        <begin position="81"/>
        <end position="299"/>
    </location>
</feature>
<comment type="pathway">
    <text evidence="3">Glycerolipid metabolism; triacylglycerol biosynthesis.</text>
</comment>
<evidence type="ECO:0000256" key="5">
    <source>
        <dbReference type="ARBA" id="ARBA00022475"/>
    </source>
</evidence>